<proteinExistence type="predicted"/>
<protein>
    <recommendedName>
        <fullName evidence="2">RNA polymerase sigma-70 region 4 domain-containing protein</fullName>
    </recommendedName>
</protein>
<organism evidence="1">
    <name type="scientific">bioreactor metagenome</name>
    <dbReference type="NCBI Taxonomy" id="1076179"/>
    <lineage>
        <taxon>unclassified sequences</taxon>
        <taxon>metagenomes</taxon>
        <taxon>ecological metagenomes</taxon>
    </lineage>
</organism>
<name>A0A645G8F3_9ZZZZ</name>
<dbReference type="EMBL" id="VSSQ01071273">
    <property type="protein sequence ID" value="MPN22915.1"/>
    <property type="molecule type" value="Genomic_DNA"/>
</dbReference>
<accession>A0A645G8F3</accession>
<evidence type="ECO:0000313" key="1">
    <source>
        <dbReference type="EMBL" id="MPN22915.1"/>
    </source>
</evidence>
<reference evidence="1" key="1">
    <citation type="submission" date="2019-08" db="EMBL/GenBank/DDBJ databases">
        <authorList>
            <person name="Kucharzyk K."/>
            <person name="Murdoch R.W."/>
            <person name="Higgins S."/>
            <person name="Loffler F."/>
        </authorList>
    </citation>
    <scope>NUCLEOTIDE SEQUENCE</scope>
</reference>
<evidence type="ECO:0008006" key="2">
    <source>
        <dbReference type="Google" id="ProtNLM"/>
    </source>
</evidence>
<dbReference type="Gene3D" id="1.20.140.160">
    <property type="match status" value="1"/>
</dbReference>
<gene>
    <name evidence="1" type="ORF">SDC9_170300</name>
</gene>
<comment type="caution">
    <text evidence="1">The sequence shown here is derived from an EMBL/GenBank/DDBJ whole genome shotgun (WGS) entry which is preliminary data.</text>
</comment>
<dbReference type="SUPFAM" id="SSF88659">
    <property type="entry name" value="Sigma3 and sigma4 domains of RNA polymerase sigma factors"/>
    <property type="match status" value="1"/>
</dbReference>
<sequence length="89" mass="10786">MEFETGEGLTLQDGIEDDFSIEEQYLKKETYKELQKGIKLLNKEEQYMIKWIYFDGRSLKDYAQLKGITYNQGRYRMQKTLQKLKEFLQ</sequence>
<dbReference type="AlphaFoldDB" id="A0A645G8F3"/>
<dbReference type="InterPro" id="IPR013324">
    <property type="entry name" value="RNA_pol_sigma_r3/r4-like"/>
</dbReference>